<comment type="caution">
    <text evidence="2">The sequence shown here is derived from an EMBL/GenBank/DDBJ whole genome shotgun (WGS) entry which is preliminary data.</text>
</comment>
<evidence type="ECO:0000259" key="1">
    <source>
        <dbReference type="SMART" id="SM00481"/>
    </source>
</evidence>
<keyword evidence="3" id="KW-1185">Reference proteome</keyword>
<dbReference type="SUPFAM" id="SSF89550">
    <property type="entry name" value="PHP domain-like"/>
    <property type="match status" value="1"/>
</dbReference>
<dbReference type="InterPro" id="IPR003141">
    <property type="entry name" value="Pol/His_phosphatase_N"/>
</dbReference>
<dbReference type="AlphaFoldDB" id="D6SUR2"/>
<dbReference type="Gene3D" id="3.20.20.140">
    <property type="entry name" value="Metal-dependent hydrolases"/>
    <property type="match status" value="1"/>
</dbReference>
<dbReference type="RefSeq" id="WP_008871735.1">
    <property type="nucleotide sequence ID" value="NZ_ACJN02000004.1"/>
</dbReference>
<name>D6SUR2_9BACT</name>
<evidence type="ECO:0000313" key="3">
    <source>
        <dbReference type="Proteomes" id="UP000005496"/>
    </source>
</evidence>
<dbReference type="Gene3D" id="1.10.150.650">
    <property type="match status" value="1"/>
</dbReference>
<dbReference type="InterPro" id="IPR004013">
    <property type="entry name" value="PHP_dom"/>
</dbReference>
<dbReference type="SMART" id="SM00481">
    <property type="entry name" value="POLIIIAc"/>
    <property type="match status" value="1"/>
</dbReference>
<dbReference type="Proteomes" id="UP000005496">
    <property type="component" value="Unassembled WGS sequence"/>
</dbReference>
<evidence type="ECO:0000313" key="2">
    <source>
        <dbReference type="EMBL" id="EFI33042.1"/>
    </source>
</evidence>
<reference evidence="2" key="1">
    <citation type="submission" date="2010-05" db="EMBL/GenBank/DDBJ databases">
        <title>The draft genome of Desulfonatronospira thiodismutans ASO3-1.</title>
        <authorList>
            <consortium name="US DOE Joint Genome Institute (JGI-PGF)"/>
            <person name="Lucas S."/>
            <person name="Copeland A."/>
            <person name="Lapidus A."/>
            <person name="Cheng J.-F."/>
            <person name="Bruce D."/>
            <person name="Goodwin L."/>
            <person name="Pitluck S."/>
            <person name="Chertkov O."/>
            <person name="Brettin T."/>
            <person name="Detter J.C."/>
            <person name="Han C."/>
            <person name="Land M.L."/>
            <person name="Hauser L."/>
            <person name="Kyrpides N."/>
            <person name="Mikhailova N."/>
            <person name="Muyzer G."/>
            <person name="Woyke T."/>
        </authorList>
    </citation>
    <scope>NUCLEOTIDE SEQUENCE [LARGE SCALE GENOMIC DNA]</scope>
    <source>
        <strain evidence="2">ASO3-1</strain>
    </source>
</reference>
<accession>D6SUR2</accession>
<dbReference type="EMBL" id="ACJN02000004">
    <property type="protein sequence ID" value="EFI33042.1"/>
    <property type="molecule type" value="Genomic_DNA"/>
</dbReference>
<protein>
    <submittedName>
        <fullName evidence="2">PHP domain protein</fullName>
    </submittedName>
</protein>
<dbReference type="InterPro" id="IPR052018">
    <property type="entry name" value="PHP_domain"/>
</dbReference>
<dbReference type="CDD" id="cd07438">
    <property type="entry name" value="PHP_HisPPase_AMP"/>
    <property type="match status" value="1"/>
</dbReference>
<dbReference type="GO" id="GO:0035312">
    <property type="term" value="F:5'-3' DNA exonuclease activity"/>
    <property type="evidence" value="ECO:0007669"/>
    <property type="project" value="TreeGrafter"/>
</dbReference>
<dbReference type="OrthoDB" id="9804333at2"/>
<gene>
    <name evidence="2" type="ORF">Dthio_PD0356</name>
</gene>
<dbReference type="GO" id="GO:0004534">
    <property type="term" value="F:5'-3' RNA exonuclease activity"/>
    <property type="evidence" value="ECO:0007669"/>
    <property type="project" value="TreeGrafter"/>
</dbReference>
<proteinExistence type="predicted"/>
<dbReference type="InterPro" id="IPR016195">
    <property type="entry name" value="Pol/histidinol_Pase-like"/>
</dbReference>
<sequence>MSEIDLHTHSTASDGTMTPYELVSHARNIGLKALALTDHDTTKGLMQALQAGNDLGLEVVPGCELSVEYPGLMHILGLWLRSDAPALNKAMQELRDKRNMRNEVIIEKLQKLGIDISYAEVQTLAGDASVGRPHISRVLMDKGVVTSVQECFDRYLGSTGKAYVPKEKFDPEKAISVLKDENALVILAHPFSLQLDTDALRRELVRLKDLGLDGVEVFYSEHTIEQTEIYASLCRELDLLPTGGSDFHGSVKPEIGLGSGRGNLNLSYALLKALKEKRLENGLWV</sequence>
<feature type="domain" description="Polymerase/histidinol phosphatase N-terminal" evidence="1">
    <location>
        <begin position="4"/>
        <end position="69"/>
    </location>
</feature>
<organism evidence="2 3">
    <name type="scientific">Desulfonatronospira thiodismutans ASO3-1</name>
    <dbReference type="NCBI Taxonomy" id="555779"/>
    <lineage>
        <taxon>Bacteria</taxon>
        <taxon>Pseudomonadati</taxon>
        <taxon>Thermodesulfobacteriota</taxon>
        <taxon>Desulfovibrionia</taxon>
        <taxon>Desulfovibrionales</taxon>
        <taxon>Desulfonatronovibrionaceae</taxon>
        <taxon>Desulfonatronospira</taxon>
    </lineage>
</organism>
<dbReference type="PANTHER" id="PTHR42924:SF3">
    <property type="entry name" value="POLYMERASE_HISTIDINOL PHOSPHATASE N-TERMINAL DOMAIN-CONTAINING PROTEIN"/>
    <property type="match status" value="1"/>
</dbReference>
<dbReference type="PANTHER" id="PTHR42924">
    <property type="entry name" value="EXONUCLEASE"/>
    <property type="match status" value="1"/>
</dbReference>
<dbReference type="eggNOG" id="COG0613">
    <property type="taxonomic scope" value="Bacteria"/>
</dbReference>
<dbReference type="Pfam" id="PF02811">
    <property type="entry name" value="PHP"/>
    <property type="match status" value="1"/>
</dbReference>